<evidence type="ECO:0000313" key="4">
    <source>
        <dbReference type="Proteomes" id="UP000237271"/>
    </source>
</evidence>
<protein>
    <recommendedName>
        <fullName evidence="2">Retroviral polymerase SH3-like domain-containing protein</fullName>
    </recommendedName>
</protein>
<reference evidence="3 4" key="1">
    <citation type="journal article" date="2017" name="Genome Biol. Evol.">
        <title>Phytophthora megakarya and P. palmivora, closely related causal agents of cacao black pod rot, underwent increases in genome sizes and gene numbers by different mechanisms.</title>
        <authorList>
            <person name="Ali S.S."/>
            <person name="Shao J."/>
            <person name="Lary D.J."/>
            <person name="Kronmiller B."/>
            <person name="Shen D."/>
            <person name="Strem M.D."/>
            <person name="Amoako-Attah I."/>
            <person name="Akrofi A.Y."/>
            <person name="Begoude B.A."/>
            <person name="Ten Hoopen G.M."/>
            <person name="Coulibaly K."/>
            <person name="Kebe B.I."/>
            <person name="Melnick R.L."/>
            <person name="Guiltinan M.J."/>
            <person name="Tyler B.M."/>
            <person name="Meinhardt L.W."/>
            <person name="Bailey B.A."/>
        </authorList>
    </citation>
    <scope>NUCLEOTIDE SEQUENCE [LARGE SCALE GENOMIC DNA]</scope>
    <source>
        <strain evidence="4">sbr112.9</strain>
    </source>
</reference>
<dbReference type="AlphaFoldDB" id="A0A2P4Y1R1"/>
<evidence type="ECO:0000313" key="3">
    <source>
        <dbReference type="EMBL" id="POM71745.1"/>
    </source>
</evidence>
<evidence type="ECO:0000256" key="1">
    <source>
        <dbReference type="SAM" id="MobiDB-lite"/>
    </source>
</evidence>
<evidence type="ECO:0000259" key="2">
    <source>
        <dbReference type="Pfam" id="PF25597"/>
    </source>
</evidence>
<organism evidence="3 4">
    <name type="scientific">Phytophthora palmivora</name>
    <dbReference type="NCBI Taxonomy" id="4796"/>
    <lineage>
        <taxon>Eukaryota</taxon>
        <taxon>Sar</taxon>
        <taxon>Stramenopiles</taxon>
        <taxon>Oomycota</taxon>
        <taxon>Peronosporomycetes</taxon>
        <taxon>Peronosporales</taxon>
        <taxon>Peronosporaceae</taxon>
        <taxon>Phytophthora</taxon>
    </lineage>
</organism>
<dbReference type="EMBL" id="NCKW01006419">
    <property type="protein sequence ID" value="POM71745.1"/>
    <property type="molecule type" value="Genomic_DNA"/>
</dbReference>
<name>A0A2P4Y1R1_9STRA</name>
<keyword evidence="4" id="KW-1185">Reference proteome</keyword>
<feature type="compositionally biased region" description="Basic and acidic residues" evidence="1">
    <location>
        <begin position="152"/>
        <end position="161"/>
    </location>
</feature>
<accession>A0A2P4Y1R1</accession>
<dbReference type="InterPro" id="IPR057670">
    <property type="entry name" value="SH3_retrovirus"/>
</dbReference>
<dbReference type="OrthoDB" id="422839at2759"/>
<feature type="region of interest" description="Disordered" evidence="1">
    <location>
        <begin position="125"/>
        <end position="161"/>
    </location>
</feature>
<gene>
    <name evidence="3" type="ORF">PHPALM_11650</name>
</gene>
<sequence length="245" mass="27811">MTPSSKTEGRIPYELWYRHIPSMTYTKVFGCSAYIHITEQYRDKLDARARLCMYLGMLDHKKGVKEDEFPPLADLTFNSDPTPTLQKNQLANITGSRTCPSSSCRHCTCNYSCADLAPAMTPSANPTAAAKFDSSSPPAIKRSHLTNDDEEITLKSEEDQQEQKQRRQLLYTLLAIRYVTEPPTYRVTMKTAQVKRTEDSHKPIGFAVKYTATAEIDCFKARLVIKSFLQEHGIDYIKIFAPVIK</sequence>
<feature type="domain" description="Retroviral polymerase SH3-like" evidence="2">
    <location>
        <begin position="31"/>
        <end position="64"/>
    </location>
</feature>
<dbReference type="Pfam" id="PF25597">
    <property type="entry name" value="SH3_retrovirus"/>
    <property type="match status" value="1"/>
</dbReference>
<dbReference type="Proteomes" id="UP000237271">
    <property type="component" value="Unassembled WGS sequence"/>
</dbReference>
<comment type="caution">
    <text evidence="3">The sequence shown here is derived from an EMBL/GenBank/DDBJ whole genome shotgun (WGS) entry which is preliminary data.</text>
</comment>
<proteinExistence type="predicted"/>